<reference evidence="1" key="1">
    <citation type="submission" date="2014-11" db="EMBL/GenBank/DDBJ databases">
        <authorList>
            <person name="Amaro Gonzalez C."/>
        </authorList>
    </citation>
    <scope>NUCLEOTIDE SEQUENCE</scope>
</reference>
<name>A0A0E9XDE9_ANGAN</name>
<organism evidence="1">
    <name type="scientific">Anguilla anguilla</name>
    <name type="common">European freshwater eel</name>
    <name type="synonym">Muraena anguilla</name>
    <dbReference type="NCBI Taxonomy" id="7936"/>
    <lineage>
        <taxon>Eukaryota</taxon>
        <taxon>Metazoa</taxon>
        <taxon>Chordata</taxon>
        <taxon>Craniata</taxon>
        <taxon>Vertebrata</taxon>
        <taxon>Euteleostomi</taxon>
        <taxon>Actinopterygii</taxon>
        <taxon>Neopterygii</taxon>
        <taxon>Teleostei</taxon>
        <taxon>Anguilliformes</taxon>
        <taxon>Anguillidae</taxon>
        <taxon>Anguilla</taxon>
    </lineage>
</organism>
<dbReference type="EMBL" id="GBXM01007840">
    <property type="protein sequence ID" value="JAI00738.1"/>
    <property type="molecule type" value="Transcribed_RNA"/>
</dbReference>
<accession>A0A0E9XDE9</accession>
<reference evidence="1" key="2">
    <citation type="journal article" date="2015" name="Fish Shellfish Immunol.">
        <title>Early steps in the European eel (Anguilla anguilla)-Vibrio vulnificus interaction in the gills: Role of the RtxA13 toxin.</title>
        <authorList>
            <person name="Callol A."/>
            <person name="Pajuelo D."/>
            <person name="Ebbesson L."/>
            <person name="Teles M."/>
            <person name="MacKenzie S."/>
            <person name="Amaro C."/>
        </authorList>
    </citation>
    <scope>NUCLEOTIDE SEQUENCE</scope>
</reference>
<sequence length="206" mass="23019">MVIAPSIPVVQNLRQSLLSPSYIDTWVMLFWCSVSRAVLRSSVVALLSMFRKRSMAEMLRWILCFGISNFEMKVSVPWSSQLNSIGQQSWPAATKLFSETNITLRRGRNSVFSWDSAEPLVESTTVTVLSWLTQARRFPLAEKLTLCTHPPLPAPPNSAITCPNGILEPHGVAAGFSSTSLMYAENTLHLKSHDPCRQEDIVRMPV</sequence>
<evidence type="ECO:0000313" key="1">
    <source>
        <dbReference type="EMBL" id="JAI00738.1"/>
    </source>
</evidence>
<protein>
    <submittedName>
        <fullName evidence="1">Uncharacterized protein</fullName>
    </submittedName>
</protein>
<dbReference type="AlphaFoldDB" id="A0A0E9XDE9"/>
<proteinExistence type="predicted"/>